<dbReference type="Proteomes" id="UP000308528">
    <property type="component" value="Unassembled WGS sequence"/>
</dbReference>
<dbReference type="OrthoDB" id="2881021at2"/>
<evidence type="ECO:0000313" key="2">
    <source>
        <dbReference type="EMBL" id="THH34525.1"/>
    </source>
</evidence>
<dbReference type="RefSeq" id="WP_136460789.1">
    <property type="nucleotide sequence ID" value="NZ_SRSF01000019.1"/>
</dbReference>
<reference evidence="2 3" key="1">
    <citation type="submission" date="2019-04" db="EMBL/GenBank/DDBJ databases">
        <title>Lewinella litorea sp. nov., isolated from a marine sand.</title>
        <authorList>
            <person name="Yoon J.-H."/>
        </authorList>
    </citation>
    <scope>NUCLEOTIDE SEQUENCE [LARGE SCALE GENOMIC DNA]</scope>
    <source>
        <strain evidence="2 3">HSMS-39</strain>
    </source>
</reference>
<sequence length="148" mass="17193">MRTNQQAAQFIQARAEGKSFSSIAKTLQVSKQTAINWSKELEEEIATRRAIELEALYEEYRLTKEGRLQRLGSLLERLQREVEERDLSDVPTDKLIALLLKAAEQAEKESTPLSFKDTEEQREEREERLLLKELSRTETVPNFDYYGG</sequence>
<feature type="region of interest" description="Disordered" evidence="1">
    <location>
        <begin position="106"/>
        <end position="131"/>
    </location>
</feature>
<accession>A0A4S4N7K8</accession>
<name>A0A4S4N7K8_9BACT</name>
<evidence type="ECO:0000313" key="3">
    <source>
        <dbReference type="Proteomes" id="UP000308528"/>
    </source>
</evidence>
<proteinExistence type="predicted"/>
<comment type="caution">
    <text evidence="2">The sequence shown here is derived from an EMBL/GenBank/DDBJ whole genome shotgun (WGS) entry which is preliminary data.</text>
</comment>
<keyword evidence="3" id="KW-1185">Reference proteome</keyword>
<dbReference type="EMBL" id="SRSF01000019">
    <property type="protein sequence ID" value="THH34525.1"/>
    <property type="molecule type" value="Genomic_DNA"/>
</dbReference>
<organism evidence="2 3">
    <name type="scientific">Neolewinella litorea</name>
    <dbReference type="NCBI Taxonomy" id="2562452"/>
    <lineage>
        <taxon>Bacteria</taxon>
        <taxon>Pseudomonadati</taxon>
        <taxon>Bacteroidota</taxon>
        <taxon>Saprospiria</taxon>
        <taxon>Saprospirales</taxon>
        <taxon>Lewinellaceae</taxon>
        <taxon>Neolewinella</taxon>
    </lineage>
</organism>
<evidence type="ECO:0000256" key="1">
    <source>
        <dbReference type="SAM" id="MobiDB-lite"/>
    </source>
</evidence>
<protein>
    <submittedName>
        <fullName evidence="2">Uncharacterized protein</fullName>
    </submittedName>
</protein>
<gene>
    <name evidence="2" type="ORF">E4021_17655</name>
</gene>
<dbReference type="AlphaFoldDB" id="A0A4S4N7K8"/>